<organism evidence="2 3">
    <name type="scientific">Patulibacter brassicae</name>
    <dbReference type="NCBI Taxonomy" id="1705717"/>
    <lineage>
        <taxon>Bacteria</taxon>
        <taxon>Bacillati</taxon>
        <taxon>Actinomycetota</taxon>
        <taxon>Thermoleophilia</taxon>
        <taxon>Solirubrobacterales</taxon>
        <taxon>Patulibacteraceae</taxon>
        <taxon>Patulibacter</taxon>
    </lineage>
</organism>
<dbReference type="RefSeq" id="WP_319954697.1">
    <property type="nucleotide sequence ID" value="NZ_JAXAVX010000006.1"/>
</dbReference>
<sequence>MTSDVPTTYEDQGGSYLVSPDWTLIAWTAVGLVAVVVVLVAGAVTAAKGHRRILLWGLLLAGLPWLHGARLPAQPGSRWARRRARR</sequence>
<gene>
    <name evidence="2" type="ORF">SK069_13130</name>
</gene>
<keyword evidence="3" id="KW-1185">Reference proteome</keyword>
<keyword evidence="1" id="KW-1133">Transmembrane helix</keyword>
<keyword evidence="1" id="KW-0472">Membrane</keyword>
<dbReference type="Proteomes" id="UP001277761">
    <property type="component" value="Unassembled WGS sequence"/>
</dbReference>
<reference evidence="2 3" key="1">
    <citation type="submission" date="2023-11" db="EMBL/GenBank/DDBJ databases">
        <authorList>
            <person name="Xu M."/>
            <person name="Jiang T."/>
        </authorList>
    </citation>
    <scope>NUCLEOTIDE SEQUENCE [LARGE SCALE GENOMIC DNA]</scope>
    <source>
        <strain evidence="2 3">SD</strain>
    </source>
</reference>
<dbReference type="InterPro" id="IPR036259">
    <property type="entry name" value="MFS_trans_sf"/>
</dbReference>
<evidence type="ECO:0008006" key="4">
    <source>
        <dbReference type="Google" id="ProtNLM"/>
    </source>
</evidence>
<protein>
    <recommendedName>
        <fullName evidence="4">DUF2530 domain-containing protein</fullName>
    </recommendedName>
</protein>
<proteinExistence type="predicted"/>
<evidence type="ECO:0000313" key="2">
    <source>
        <dbReference type="EMBL" id="MDX8152543.1"/>
    </source>
</evidence>
<feature type="transmembrane region" description="Helical" evidence="1">
    <location>
        <begin position="24"/>
        <end position="46"/>
    </location>
</feature>
<name>A0ABU4VL79_9ACTN</name>
<accession>A0ABU4VL79</accession>
<evidence type="ECO:0000256" key="1">
    <source>
        <dbReference type="SAM" id="Phobius"/>
    </source>
</evidence>
<dbReference type="SUPFAM" id="SSF103473">
    <property type="entry name" value="MFS general substrate transporter"/>
    <property type="match status" value="1"/>
</dbReference>
<keyword evidence="1" id="KW-0812">Transmembrane</keyword>
<evidence type="ECO:0000313" key="3">
    <source>
        <dbReference type="Proteomes" id="UP001277761"/>
    </source>
</evidence>
<dbReference type="EMBL" id="JAXAVX010000006">
    <property type="protein sequence ID" value="MDX8152543.1"/>
    <property type="molecule type" value="Genomic_DNA"/>
</dbReference>
<comment type="caution">
    <text evidence="2">The sequence shown here is derived from an EMBL/GenBank/DDBJ whole genome shotgun (WGS) entry which is preliminary data.</text>
</comment>